<dbReference type="SUPFAM" id="SSF54403">
    <property type="entry name" value="Cystatin/monellin"/>
    <property type="match status" value="2"/>
</dbReference>
<dbReference type="PANTHER" id="PTHR47364">
    <property type="entry name" value="CYSTEINE PROTEINASE INHIBITOR 5"/>
    <property type="match status" value="1"/>
</dbReference>
<dbReference type="PANTHER" id="PTHR47364:SF2">
    <property type="entry name" value="CYSTEINE PROTEINASE INHIBITOR 5"/>
    <property type="match status" value="1"/>
</dbReference>
<dbReference type="GO" id="GO:0004869">
    <property type="term" value="F:cysteine-type endopeptidase inhibitor activity"/>
    <property type="evidence" value="ECO:0007669"/>
    <property type="project" value="UniProtKB-KW"/>
</dbReference>
<dbReference type="Pfam" id="PF16845">
    <property type="entry name" value="SQAPI"/>
    <property type="match status" value="2"/>
</dbReference>
<feature type="signal peptide" evidence="4">
    <location>
        <begin position="1"/>
        <end position="23"/>
    </location>
</feature>
<dbReference type="SMART" id="SM00043">
    <property type="entry name" value="CY"/>
    <property type="match status" value="2"/>
</dbReference>
<organism evidence="6 7">
    <name type="scientific">Canna indica</name>
    <name type="common">Indian-shot</name>
    <dbReference type="NCBI Taxonomy" id="4628"/>
    <lineage>
        <taxon>Eukaryota</taxon>
        <taxon>Viridiplantae</taxon>
        <taxon>Streptophyta</taxon>
        <taxon>Embryophyta</taxon>
        <taxon>Tracheophyta</taxon>
        <taxon>Spermatophyta</taxon>
        <taxon>Magnoliopsida</taxon>
        <taxon>Liliopsida</taxon>
        <taxon>Zingiberales</taxon>
        <taxon>Cannaceae</taxon>
        <taxon>Canna</taxon>
    </lineage>
</organism>
<feature type="domain" description="Cystatin" evidence="5">
    <location>
        <begin position="128"/>
        <end position="218"/>
    </location>
</feature>
<evidence type="ECO:0000313" key="6">
    <source>
        <dbReference type="EMBL" id="WOK92404.1"/>
    </source>
</evidence>
<name>A0AAQ3JLY7_9LILI</name>
<gene>
    <name evidence="6" type="ORF">Cni_G01095</name>
</gene>
<keyword evidence="7" id="KW-1185">Reference proteome</keyword>
<dbReference type="EMBL" id="CP136890">
    <property type="protein sequence ID" value="WOK92404.1"/>
    <property type="molecule type" value="Genomic_DNA"/>
</dbReference>
<evidence type="ECO:0000313" key="7">
    <source>
        <dbReference type="Proteomes" id="UP001327560"/>
    </source>
</evidence>
<proteinExistence type="inferred from homology"/>
<reference evidence="6 7" key="1">
    <citation type="submission" date="2023-10" db="EMBL/GenBank/DDBJ databases">
        <title>Chromosome-scale genome assembly provides insights into flower coloration mechanisms of Canna indica.</title>
        <authorList>
            <person name="Li C."/>
        </authorList>
    </citation>
    <scope>NUCLEOTIDE SEQUENCE [LARGE SCALE GENOMIC DNA]</scope>
    <source>
        <tissue evidence="6">Flower</tissue>
    </source>
</reference>
<evidence type="ECO:0000259" key="5">
    <source>
        <dbReference type="SMART" id="SM00043"/>
    </source>
</evidence>
<dbReference type="AlphaFoldDB" id="A0AAQ3JLY7"/>
<accession>A0AAQ3JLY7</accession>
<dbReference type="CDD" id="cd00042">
    <property type="entry name" value="CY"/>
    <property type="match status" value="2"/>
</dbReference>
<dbReference type="InterPro" id="IPR046350">
    <property type="entry name" value="Cystatin_sf"/>
</dbReference>
<protein>
    <submittedName>
        <fullName evidence="6">Multicystatin-like</fullName>
    </submittedName>
</protein>
<evidence type="ECO:0000256" key="3">
    <source>
        <dbReference type="ARBA" id="ARBA00022704"/>
    </source>
</evidence>
<keyword evidence="2" id="KW-0646">Protease inhibitor</keyword>
<evidence type="ECO:0000256" key="4">
    <source>
        <dbReference type="SAM" id="SignalP"/>
    </source>
</evidence>
<evidence type="ECO:0000256" key="1">
    <source>
        <dbReference type="ARBA" id="ARBA00007233"/>
    </source>
</evidence>
<keyword evidence="3" id="KW-0789">Thiol protease inhibitor</keyword>
<sequence>MRDLLPHTLLLLLFTAFVSTSHALSTDPTAAAAPSPTVLGGWNPIKDVNDPHIRDIAVFAINEYNKQESKNLALIRVEHGEQQVVAGMNYRLTLLVNDGRSTAKYEAIVFESLPPKSSKKLTSFRPLLYAGGWTPVSDINDPHIHEVAEFAVSEQNKKQKSQLSLTQIVSGKTQVVAGINYRLVLVATDEHGKSGMYVATVWEKSWENFMQLTSFYKPPKN</sequence>
<comment type="similarity">
    <text evidence="1">Belongs to the cystatin family. Phytocystatin subfamily.</text>
</comment>
<feature type="chain" id="PRO_5042894438" evidence="4">
    <location>
        <begin position="24"/>
        <end position="221"/>
    </location>
</feature>
<evidence type="ECO:0000256" key="2">
    <source>
        <dbReference type="ARBA" id="ARBA00022690"/>
    </source>
</evidence>
<feature type="domain" description="Cystatin" evidence="5">
    <location>
        <begin position="37"/>
        <end position="127"/>
    </location>
</feature>
<dbReference type="Gene3D" id="3.10.450.10">
    <property type="match status" value="2"/>
</dbReference>
<dbReference type="Proteomes" id="UP001327560">
    <property type="component" value="Chromosome 1"/>
</dbReference>
<keyword evidence="4" id="KW-0732">Signal</keyword>
<dbReference type="InterPro" id="IPR000010">
    <property type="entry name" value="Cystatin_dom"/>
</dbReference>